<evidence type="ECO:0000313" key="2">
    <source>
        <dbReference type="EMBL" id="QUS37236.1"/>
    </source>
</evidence>
<dbReference type="EMBL" id="CP047291">
    <property type="protein sequence ID" value="QUS37236.1"/>
    <property type="molecule type" value="Genomic_DNA"/>
</dbReference>
<proteinExistence type="predicted"/>
<organism evidence="2 3">
    <name type="scientific">Falsirhodobacter algicola</name>
    <dbReference type="NCBI Taxonomy" id="2692330"/>
    <lineage>
        <taxon>Bacteria</taxon>
        <taxon>Pseudomonadati</taxon>
        <taxon>Pseudomonadota</taxon>
        <taxon>Alphaproteobacteria</taxon>
        <taxon>Rhodobacterales</taxon>
        <taxon>Paracoccaceae</taxon>
        <taxon>Falsirhodobacter</taxon>
    </lineage>
</organism>
<dbReference type="Proteomes" id="UP000679284">
    <property type="component" value="Plasmid unnamed2"/>
</dbReference>
<dbReference type="InterPro" id="IPR052535">
    <property type="entry name" value="Bacilysin_H2HPP_isomerase"/>
</dbReference>
<dbReference type="Pfam" id="PF07883">
    <property type="entry name" value="Cupin_2"/>
    <property type="match status" value="1"/>
</dbReference>
<feature type="domain" description="Cupin type-2" evidence="1">
    <location>
        <begin position="33"/>
        <end position="86"/>
    </location>
</feature>
<dbReference type="CDD" id="cd02238">
    <property type="entry name" value="cupin_KdgF"/>
    <property type="match status" value="1"/>
</dbReference>
<evidence type="ECO:0000259" key="1">
    <source>
        <dbReference type="Pfam" id="PF07883"/>
    </source>
</evidence>
<dbReference type="PIRSF" id="PIRSF029883">
    <property type="entry name" value="KdgF"/>
    <property type="match status" value="1"/>
</dbReference>
<dbReference type="Gene3D" id="2.60.120.10">
    <property type="entry name" value="Jelly Rolls"/>
    <property type="match status" value="1"/>
</dbReference>
<accession>A0A8J8MVM0</accession>
<protein>
    <submittedName>
        <fullName evidence="2">Cupin domain-containing protein</fullName>
    </submittedName>
</protein>
<name>A0A8J8MVM0_9RHOB</name>
<dbReference type="InterPro" id="IPR014710">
    <property type="entry name" value="RmlC-like_jellyroll"/>
</dbReference>
<dbReference type="AlphaFoldDB" id="A0A8J8MVM0"/>
<gene>
    <name evidence="2" type="ORF">GR316_12740</name>
</gene>
<dbReference type="InterPro" id="IPR013096">
    <property type="entry name" value="Cupin_2"/>
</dbReference>
<dbReference type="SUPFAM" id="SSF51182">
    <property type="entry name" value="RmlC-like cupins"/>
    <property type="match status" value="1"/>
</dbReference>
<dbReference type="RefSeq" id="WP_211785399.1">
    <property type="nucleotide sequence ID" value="NZ_CP047291.1"/>
</dbReference>
<sequence>MTTFPLVQTGPHMTRQVLSEHPQIMIVAFRFEAPGASGALHEHPHVQATYVESGRFLFHVGERSFEVAQGDSFVVPAGVVHGCRCIAPGCLIDSFTPRRDDFL</sequence>
<dbReference type="PANTHER" id="PTHR40112">
    <property type="entry name" value="H2HPP ISOMERASE"/>
    <property type="match status" value="1"/>
</dbReference>
<dbReference type="InterPro" id="IPR025499">
    <property type="entry name" value="KdgF"/>
</dbReference>
<dbReference type="InterPro" id="IPR011051">
    <property type="entry name" value="RmlC_Cupin_sf"/>
</dbReference>
<geneLocation type="plasmid" evidence="2 3">
    <name>unnamed2</name>
</geneLocation>
<dbReference type="PANTHER" id="PTHR40112:SF1">
    <property type="entry name" value="H2HPP ISOMERASE"/>
    <property type="match status" value="1"/>
</dbReference>
<keyword evidence="2" id="KW-0614">Plasmid</keyword>
<reference evidence="2" key="1">
    <citation type="submission" date="2020-01" db="EMBL/GenBank/DDBJ databases">
        <authorList>
            <person name="Yang Y."/>
            <person name="Kwon Y.M."/>
        </authorList>
    </citation>
    <scope>NUCLEOTIDE SEQUENCE</scope>
    <source>
        <strain evidence="2">PG104</strain>
        <plasmid evidence="2">unnamed2</plasmid>
    </source>
</reference>
<evidence type="ECO:0000313" key="3">
    <source>
        <dbReference type="Proteomes" id="UP000679284"/>
    </source>
</evidence>
<keyword evidence="3" id="KW-1185">Reference proteome</keyword>
<dbReference type="KEGG" id="fap:GR316_12740"/>